<evidence type="ECO:0000313" key="2">
    <source>
        <dbReference type="EMBL" id="GAX91074.1"/>
    </source>
</evidence>
<dbReference type="OrthoDB" id="2381441at2"/>
<sequence length="159" mass="16649">MKHVIGSFEKRETAERVIETLTRHIPRDRISMITRKEDIPEQDAPPKTDLPIDGGLLGAAVGGAIGLAFVAGSAALPGGTPLMAGWGPLFGVLYGGMSGGVLGGLIDIGINPTSARTLTDDVESGKTLVSAEVENFEMEEVKKILNEFGADHIAVPDSL</sequence>
<keyword evidence="1" id="KW-0812">Transmembrane</keyword>
<reference evidence="3" key="1">
    <citation type="submission" date="2017-07" db="EMBL/GenBank/DDBJ databases">
        <title>Draft genome sequence of Effusibacillus lacus strain skLN1.</title>
        <authorList>
            <person name="Watanabe M."/>
            <person name="Kojima H."/>
            <person name="Fukui M."/>
        </authorList>
    </citation>
    <scope>NUCLEOTIDE SEQUENCE [LARGE SCALE GENOMIC DNA]</scope>
    <source>
        <strain evidence="3">skLN1</strain>
    </source>
</reference>
<dbReference type="AlphaFoldDB" id="A0A292YRN8"/>
<evidence type="ECO:0000313" key="3">
    <source>
        <dbReference type="Proteomes" id="UP000217785"/>
    </source>
</evidence>
<feature type="transmembrane region" description="Helical" evidence="1">
    <location>
        <begin position="56"/>
        <end position="76"/>
    </location>
</feature>
<gene>
    <name evidence="2" type="ORF">EFBL_2734</name>
</gene>
<keyword evidence="1" id="KW-1133">Transmembrane helix</keyword>
<protein>
    <recommendedName>
        <fullName evidence="4">DUF1269 domain-containing protein</fullName>
    </recommendedName>
</protein>
<accession>A0A292YRN8</accession>
<proteinExistence type="predicted"/>
<keyword evidence="1" id="KW-0472">Membrane</keyword>
<dbReference type="Proteomes" id="UP000217785">
    <property type="component" value="Unassembled WGS sequence"/>
</dbReference>
<organism evidence="2 3">
    <name type="scientific">Effusibacillus lacus</name>
    <dbReference type="NCBI Taxonomy" id="1348429"/>
    <lineage>
        <taxon>Bacteria</taxon>
        <taxon>Bacillati</taxon>
        <taxon>Bacillota</taxon>
        <taxon>Bacilli</taxon>
        <taxon>Bacillales</taxon>
        <taxon>Alicyclobacillaceae</taxon>
        <taxon>Effusibacillus</taxon>
    </lineage>
</organism>
<feature type="transmembrane region" description="Helical" evidence="1">
    <location>
        <begin position="82"/>
        <end position="106"/>
    </location>
</feature>
<keyword evidence="3" id="KW-1185">Reference proteome</keyword>
<comment type="caution">
    <text evidence="2">The sequence shown here is derived from an EMBL/GenBank/DDBJ whole genome shotgun (WGS) entry which is preliminary data.</text>
</comment>
<name>A0A292YRN8_9BACL</name>
<evidence type="ECO:0000256" key="1">
    <source>
        <dbReference type="SAM" id="Phobius"/>
    </source>
</evidence>
<evidence type="ECO:0008006" key="4">
    <source>
        <dbReference type="Google" id="ProtNLM"/>
    </source>
</evidence>
<dbReference type="EMBL" id="BDUF01000084">
    <property type="protein sequence ID" value="GAX91074.1"/>
    <property type="molecule type" value="Genomic_DNA"/>
</dbReference>